<accession>A0A1S7FUB4</accession>
<keyword evidence="1" id="KW-0472">Membrane</keyword>
<dbReference type="EMBL" id="CP011102">
    <property type="protein sequence ID" value="AQY51041.1"/>
    <property type="molecule type" value="Genomic_DNA"/>
</dbReference>
<keyword evidence="1" id="KW-1133">Transmembrane helix</keyword>
<protein>
    <submittedName>
        <fullName evidence="2">Membrane protein</fullName>
    </submittedName>
</protein>
<dbReference type="AlphaFoldDB" id="A0A1S7FUB4"/>
<feature type="transmembrane region" description="Helical" evidence="1">
    <location>
        <begin position="7"/>
        <end position="33"/>
    </location>
</feature>
<sequence length="160" mass="17786">MKRGSTLFLKIVVLLMGIAILAACVIPLPLLATEVSKRAPEFTKLLYPILMTVYITVIPFFIGLYQAIKVLTFIDKKVAFSERSVHSLKWIKYCAIIISSLYVLCLPLFYFLADKTDAPGIMIIGLILTFASIVIATFAAVLQRLLQEAISIKSENDLTV</sequence>
<dbReference type="Proteomes" id="UP000223060">
    <property type="component" value="Chromosome"/>
</dbReference>
<feature type="transmembrane region" description="Helical" evidence="1">
    <location>
        <begin position="45"/>
        <end position="68"/>
    </location>
</feature>
<proteinExistence type="predicted"/>
<gene>
    <name evidence="2" type="ORF">UE46_08280</name>
</gene>
<evidence type="ECO:0000256" key="1">
    <source>
        <dbReference type="SAM" id="Phobius"/>
    </source>
</evidence>
<name>A0A1S7FUB4_9LIST</name>
<dbReference type="PROSITE" id="PS51257">
    <property type="entry name" value="PROKAR_LIPOPROTEIN"/>
    <property type="match status" value="1"/>
</dbReference>
<reference evidence="3" key="1">
    <citation type="submission" date="2015-03" db="EMBL/GenBank/DDBJ databases">
        <authorList>
            <person name="Ferrari E."/>
            <person name="Walter M.C."/>
            <person name="Huptas C."/>
            <person name="Scherer S."/>
            <person name="Mueller-Herbst S."/>
        </authorList>
    </citation>
    <scope>NUCLEOTIDE SEQUENCE [LARGE SCALE GENOMIC DNA]</scope>
    <source>
        <strain evidence="3">LWP01</strain>
    </source>
</reference>
<evidence type="ECO:0000313" key="3">
    <source>
        <dbReference type="Proteomes" id="UP000223060"/>
    </source>
</evidence>
<keyword evidence="3" id="KW-1185">Reference proteome</keyword>
<keyword evidence="1" id="KW-0812">Transmembrane</keyword>
<dbReference type="InterPro" id="IPR021354">
    <property type="entry name" value="DUF2975"/>
</dbReference>
<feature type="transmembrane region" description="Helical" evidence="1">
    <location>
        <begin position="90"/>
        <end position="112"/>
    </location>
</feature>
<dbReference type="RefSeq" id="WP_118907536.1">
    <property type="nucleotide sequence ID" value="NZ_CP011102.1"/>
</dbReference>
<dbReference type="KEGG" id="lwi:UE46_08280"/>
<dbReference type="Pfam" id="PF11188">
    <property type="entry name" value="DUF2975"/>
    <property type="match status" value="1"/>
</dbReference>
<organism evidence="2 3">
    <name type="scientific">Listeria weihenstephanensis</name>
    <dbReference type="NCBI Taxonomy" id="1006155"/>
    <lineage>
        <taxon>Bacteria</taxon>
        <taxon>Bacillati</taxon>
        <taxon>Bacillota</taxon>
        <taxon>Bacilli</taxon>
        <taxon>Bacillales</taxon>
        <taxon>Listeriaceae</taxon>
        <taxon>Listeria</taxon>
    </lineage>
</organism>
<feature type="transmembrane region" description="Helical" evidence="1">
    <location>
        <begin position="118"/>
        <end position="142"/>
    </location>
</feature>
<evidence type="ECO:0000313" key="2">
    <source>
        <dbReference type="EMBL" id="AQY51041.1"/>
    </source>
</evidence>